<evidence type="ECO:0000256" key="13">
    <source>
        <dbReference type="SAM" id="Phobius"/>
    </source>
</evidence>
<dbReference type="GO" id="GO:0005789">
    <property type="term" value="C:endoplasmic reticulum membrane"/>
    <property type="evidence" value="ECO:0007669"/>
    <property type="project" value="UniProtKB-SubCell"/>
</dbReference>
<keyword evidence="8" id="KW-0653">Protein transport</keyword>
<dbReference type="GO" id="GO:0016192">
    <property type="term" value="P:vesicle-mediated transport"/>
    <property type="evidence" value="ECO:0007669"/>
    <property type="project" value="UniProtKB-KW"/>
</dbReference>
<evidence type="ECO:0000256" key="4">
    <source>
        <dbReference type="ARBA" id="ARBA00022448"/>
    </source>
</evidence>
<evidence type="ECO:0000313" key="14">
    <source>
        <dbReference type="EMBL" id="KII60506.1"/>
    </source>
</evidence>
<comment type="similarity">
    <text evidence="2">Belongs to the USE1 family.</text>
</comment>
<accession>A0A0C2MFL7</accession>
<dbReference type="AlphaFoldDB" id="A0A0C2MFL7"/>
<evidence type="ECO:0000313" key="15">
    <source>
        <dbReference type="Proteomes" id="UP000031668"/>
    </source>
</evidence>
<dbReference type="Proteomes" id="UP000031668">
    <property type="component" value="Unassembled WGS sequence"/>
</dbReference>
<keyword evidence="6" id="KW-0256">Endoplasmic reticulum</keyword>
<evidence type="ECO:0000256" key="2">
    <source>
        <dbReference type="ARBA" id="ARBA00007891"/>
    </source>
</evidence>
<gene>
    <name evidence="14" type="ORF">RF11_05580</name>
</gene>
<keyword evidence="7" id="KW-0931">ER-Golgi transport</keyword>
<organism evidence="14 15">
    <name type="scientific">Thelohanellus kitauei</name>
    <name type="common">Myxosporean</name>
    <dbReference type="NCBI Taxonomy" id="669202"/>
    <lineage>
        <taxon>Eukaryota</taxon>
        <taxon>Metazoa</taxon>
        <taxon>Cnidaria</taxon>
        <taxon>Myxozoa</taxon>
        <taxon>Myxosporea</taxon>
        <taxon>Bivalvulida</taxon>
        <taxon>Platysporina</taxon>
        <taxon>Myxobolidae</taxon>
        <taxon>Thelohanellus</taxon>
    </lineage>
</organism>
<keyword evidence="4" id="KW-0813">Transport</keyword>
<feature type="compositionally biased region" description="Basic and acidic residues" evidence="12">
    <location>
        <begin position="138"/>
        <end position="149"/>
    </location>
</feature>
<evidence type="ECO:0000256" key="6">
    <source>
        <dbReference type="ARBA" id="ARBA00022824"/>
    </source>
</evidence>
<evidence type="ECO:0000256" key="7">
    <source>
        <dbReference type="ARBA" id="ARBA00022892"/>
    </source>
</evidence>
<evidence type="ECO:0000256" key="11">
    <source>
        <dbReference type="ARBA" id="ARBA00032711"/>
    </source>
</evidence>
<keyword evidence="5 13" id="KW-0812">Transmembrane</keyword>
<keyword evidence="10 13" id="KW-0472">Membrane</keyword>
<evidence type="ECO:0000256" key="9">
    <source>
        <dbReference type="ARBA" id="ARBA00022989"/>
    </source>
</evidence>
<dbReference type="InterPro" id="IPR019150">
    <property type="entry name" value="Vesicle_transport_protein_Use1"/>
</dbReference>
<feature type="transmembrane region" description="Helical" evidence="13">
    <location>
        <begin position="216"/>
        <end position="236"/>
    </location>
</feature>
<evidence type="ECO:0000256" key="3">
    <source>
        <dbReference type="ARBA" id="ARBA00015843"/>
    </source>
</evidence>
<evidence type="ECO:0000256" key="10">
    <source>
        <dbReference type="ARBA" id="ARBA00023136"/>
    </source>
</evidence>
<keyword evidence="15" id="KW-1185">Reference proteome</keyword>
<keyword evidence="9 13" id="KW-1133">Transmembrane helix</keyword>
<reference evidence="14 15" key="1">
    <citation type="journal article" date="2014" name="Genome Biol. Evol.">
        <title>The genome of the myxosporean Thelohanellus kitauei shows adaptations to nutrient acquisition within its fish host.</title>
        <authorList>
            <person name="Yang Y."/>
            <person name="Xiong J."/>
            <person name="Zhou Z."/>
            <person name="Huo F."/>
            <person name="Miao W."/>
            <person name="Ran C."/>
            <person name="Liu Y."/>
            <person name="Zhang J."/>
            <person name="Feng J."/>
            <person name="Wang M."/>
            <person name="Wang M."/>
            <person name="Wang L."/>
            <person name="Yao B."/>
        </authorList>
    </citation>
    <scope>NUCLEOTIDE SEQUENCE [LARGE SCALE GENOMIC DNA]</scope>
    <source>
        <strain evidence="14">Wuqing</strain>
    </source>
</reference>
<evidence type="ECO:0000256" key="5">
    <source>
        <dbReference type="ARBA" id="ARBA00022692"/>
    </source>
</evidence>
<dbReference type="Pfam" id="PF09753">
    <property type="entry name" value="Use1"/>
    <property type="match status" value="1"/>
</dbReference>
<evidence type="ECO:0000256" key="12">
    <source>
        <dbReference type="SAM" id="MobiDB-lite"/>
    </source>
</evidence>
<evidence type="ECO:0000256" key="8">
    <source>
        <dbReference type="ARBA" id="ARBA00022927"/>
    </source>
</evidence>
<protein>
    <recommendedName>
        <fullName evidence="3">Vesicle transport protein USE1</fullName>
    </recommendedName>
    <alternativeName>
        <fullName evidence="11">USE1-like protein</fullName>
    </alternativeName>
</protein>
<evidence type="ECO:0000256" key="1">
    <source>
        <dbReference type="ARBA" id="ARBA00004163"/>
    </source>
</evidence>
<sequence length="243" mass="28693">MNGHAPNGMEISVESFKNLLSKTEELLKTASERQFRRFLVFMKTVKEMHDRICDNDQTKVAEIDTPVYKKLQALYDHRKDELYAWRDEDFQWRKSYKNIRESVQLHNEAKNQPVPIKLVRKEEKSGSNLELLKRRHPLKDESKSPIPEDNKLTEKYTQDILDLTRNLKHNFITTSNIIKNDFEKINESVLLMSKNELEVGKKSQFIKSEKDKLDAYVLPTILMISIIVFFITVIFMRTIDKNS</sequence>
<comment type="caution">
    <text evidence="14">The sequence shown here is derived from an EMBL/GenBank/DDBJ whole genome shotgun (WGS) entry which is preliminary data.</text>
</comment>
<dbReference type="EMBL" id="JWZT01005579">
    <property type="protein sequence ID" value="KII60506.1"/>
    <property type="molecule type" value="Genomic_DNA"/>
</dbReference>
<comment type="subcellular location">
    <subcellularLocation>
        <location evidence="1">Endoplasmic reticulum membrane</location>
        <topology evidence="1">Single-pass type IV membrane protein</topology>
    </subcellularLocation>
</comment>
<proteinExistence type="inferred from homology"/>
<dbReference type="OrthoDB" id="4506189at2759"/>
<feature type="region of interest" description="Disordered" evidence="12">
    <location>
        <begin position="130"/>
        <end position="149"/>
    </location>
</feature>
<name>A0A0C2MFL7_THEKT</name>
<dbReference type="GO" id="GO:0015031">
    <property type="term" value="P:protein transport"/>
    <property type="evidence" value="ECO:0007669"/>
    <property type="project" value="UniProtKB-KW"/>
</dbReference>